<feature type="compositionally biased region" description="Polar residues" evidence="3">
    <location>
        <begin position="598"/>
        <end position="607"/>
    </location>
</feature>
<feature type="compositionally biased region" description="Polar residues" evidence="3">
    <location>
        <begin position="663"/>
        <end position="675"/>
    </location>
</feature>
<dbReference type="OrthoDB" id="6154975at2759"/>
<accession>A0A210QAY6</accession>
<reference evidence="5 6" key="1">
    <citation type="journal article" date="2017" name="Nat. Ecol. Evol.">
        <title>Scallop genome provides insights into evolution of bilaterian karyotype and development.</title>
        <authorList>
            <person name="Wang S."/>
            <person name="Zhang J."/>
            <person name="Jiao W."/>
            <person name="Li J."/>
            <person name="Xun X."/>
            <person name="Sun Y."/>
            <person name="Guo X."/>
            <person name="Huan P."/>
            <person name="Dong B."/>
            <person name="Zhang L."/>
            <person name="Hu X."/>
            <person name="Sun X."/>
            <person name="Wang J."/>
            <person name="Zhao C."/>
            <person name="Wang Y."/>
            <person name="Wang D."/>
            <person name="Huang X."/>
            <person name="Wang R."/>
            <person name="Lv J."/>
            <person name="Li Y."/>
            <person name="Zhang Z."/>
            <person name="Liu B."/>
            <person name="Lu W."/>
            <person name="Hui Y."/>
            <person name="Liang J."/>
            <person name="Zhou Z."/>
            <person name="Hou R."/>
            <person name="Li X."/>
            <person name="Liu Y."/>
            <person name="Li H."/>
            <person name="Ning X."/>
            <person name="Lin Y."/>
            <person name="Zhao L."/>
            <person name="Xing Q."/>
            <person name="Dou J."/>
            <person name="Li Y."/>
            <person name="Mao J."/>
            <person name="Guo H."/>
            <person name="Dou H."/>
            <person name="Li T."/>
            <person name="Mu C."/>
            <person name="Jiang W."/>
            <person name="Fu Q."/>
            <person name="Fu X."/>
            <person name="Miao Y."/>
            <person name="Liu J."/>
            <person name="Yu Q."/>
            <person name="Li R."/>
            <person name="Liao H."/>
            <person name="Li X."/>
            <person name="Kong Y."/>
            <person name="Jiang Z."/>
            <person name="Chourrout D."/>
            <person name="Li R."/>
            <person name="Bao Z."/>
        </authorList>
    </citation>
    <scope>NUCLEOTIDE SEQUENCE [LARGE SCALE GENOMIC DNA]</scope>
    <source>
        <strain evidence="5 6">PY_sf001</strain>
    </source>
</reference>
<comment type="caution">
    <text evidence="5">The sequence shown here is derived from an EMBL/GenBank/DDBJ whole genome shotgun (WGS) entry which is preliminary data.</text>
</comment>
<dbReference type="PROSITE" id="PS50235">
    <property type="entry name" value="USP_3"/>
    <property type="match status" value="1"/>
</dbReference>
<dbReference type="GO" id="GO:0004843">
    <property type="term" value="F:cysteine-type deubiquitinase activity"/>
    <property type="evidence" value="ECO:0007669"/>
    <property type="project" value="UniProtKB-EC"/>
</dbReference>
<feature type="compositionally biased region" description="Basic and acidic residues" evidence="3">
    <location>
        <begin position="412"/>
        <end position="425"/>
    </location>
</feature>
<dbReference type="EC" id="3.4.19.12" evidence="2"/>
<name>A0A210QAY6_MIZYE</name>
<feature type="compositionally biased region" description="Basic and acidic residues" evidence="3">
    <location>
        <begin position="608"/>
        <end position="617"/>
    </location>
</feature>
<evidence type="ECO:0000313" key="6">
    <source>
        <dbReference type="Proteomes" id="UP000242188"/>
    </source>
</evidence>
<dbReference type="CDD" id="cd02257">
    <property type="entry name" value="Peptidase_C19"/>
    <property type="match status" value="1"/>
</dbReference>
<feature type="region of interest" description="Disordered" evidence="3">
    <location>
        <begin position="510"/>
        <end position="551"/>
    </location>
</feature>
<sequence>MAPKIRKVSRGTPEDRTMKGYGNTINTGRTSNMFDEKLTTSETKIGDTRLFRTRPETAWQCDGDSNQVCLNGKRKKQEDITKLFCVKDERSDMSNGINLTEDMQCGFENKTHTEARQDPDLGYLSLSASHKKRLVKMEDIRWTLPRVSPAVQFRDVWVQLKIFQNEKQVGKVVTAKQRTDVVNCIKFRGQLKTKIERDCPKTTVSLCVWTTKTSKKFFRKPDKSLGRVDIKLDSFDEKLQTKNIYLHPCEGGEWKQSPSSPKPATVVTVKSCFPFDSQSEVNDTSLSTRVKSPNVPKTTTSREQNVISSAVPNLIDIGKAGNSSKRSTNNHSTTHCSTGEFFHTALSSGKPYVRKSVDNINTCNTKGKAPEVKTNYRSTKEGFTENRTRHLNIKNISEKSKYGICKDIYAEDKQQKQDKPPKYTARENGSTATAAEDEPHRHLIKETVTTTKETQSGKIHENDHRNSRIHDINKEGPSLQHQQMEQKLIKQSINEAILYNHPQTARISRTSEVGNKTSEEADSRKMKWQTSINSTQNTAKESGDHEKKSGNLCTNTDIELHEIKTQETQSGNNDRNEQRTEPKAFREQTIDVEKLCMQPQTTSNSKASKLEEVESEKSNLQTSTYSTKNTEHESSFQNKNSGNTAGNREKDLTMGKSTEAESRNINMQTSRYSSRNTDKKPGNTAGSENELSMTKTKETQGGKIDGQGHGNKRKHHDEHNEGVPFQHQHTGPKASEVAESLNIYSPKRTSLSQNKEERSGDKSRIHRTGIANLGNTCYANSVLQVLGKTPQLSKCLGGNPTRSASLLKAIVDELNTDDGQVNSQNVRCLLRYVFNRDDSFVLGHQNDSHAFLLSLLDCVNNDSDTCRLFSGKMTSRFTYNTCKHVEYSGEQLFYSLLMPINNTHTLDDCINAYCEEEHFPDNLLCCRECHETKADTVTSKKFVFTKLPEVLVLQMGRFEEHMESHGTIIRKKTTRISFEEKIHFDLEKIEESGKNTKSTSNKTRYSYELYGVVNHYGSMAGGHYTATVKMERTDRWYFCSDTCVRSGSSPAKKMDGGAYLLFYHLHHVL</sequence>
<feature type="compositionally biased region" description="Polar residues" evidence="3">
    <location>
        <begin position="684"/>
        <end position="694"/>
    </location>
</feature>
<proteinExistence type="predicted"/>
<dbReference type="InterPro" id="IPR038765">
    <property type="entry name" value="Papain-like_cys_pep_sf"/>
</dbReference>
<feature type="region of interest" description="Disordered" evidence="3">
    <location>
        <begin position="412"/>
        <end position="441"/>
    </location>
</feature>
<evidence type="ECO:0000256" key="1">
    <source>
        <dbReference type="ARBA" id="ARBA00000707"/>
    </source>
</evidence>
<dbReference type="InterPro" id="IPR050185">
    <property type="entry name" value="Ub_carboxyl-term_hydrolase"/>
</dbReference>
<feature type="compositionally biased region" description="Basic and acidic residues" evidence="3">
    <location>
        <begin position="754"/>
        <end position="763"/>
    </location>
</feature>
<keyword evidence="6" id="KW-1185">Reference proteome</keyword>
<dbReference type="InterPro" id="IPR018200">
    <property type="entry name" value="USP_CS"/>
</dbReference>
<dbReference type="Pfam" id="PF00443">
    <property type="entry name" value="UCH"/>
    <property type="match status" value="1"/>
</dbReference>
<dbReference type="SUPFAM" id="SSF54001">
    <property type="entry name" value="Cysteine proteinases"/>
    <property type="match status" value="1"/>
</dbReference>
<feature type="domain" description="USP" evidence="4">
    <location>
        <begin position="768"/>
        <end position="1066"/>
    </location>
</feature>
<feature type="compositionally biased region" description="Polar residues" evidence="3">
    <location>
        <begin position="618"/>
        <end position="628"/>
    </location>
</feature>
<evidence type="ECO:0000256" key="3">
    <source>
        <dbReference type="SAM" id="MobiDB-lite"/>
    </source>
</evidence>
<dbReference type="InterPro" id="IPR028889">
    <property type="entry name" value="USP"/>
</dbReference>
<evidence type="ECO:0000256" key="2">
    <source>
        <dbReference type="ARBA" id="ARBA00012759"/>
    </source>
</evidence>
<evidence type="ECO:0000313" key="5">
    <source>
        <dbReference type="EMBL" id="OWF45890.1"/>
    </source>
</evidence>
<feature type="region of interest" description="Disordered" evidence="3">
    <location>
        <begin position="564"/>
        <end position="764"/>
    </location>
</feature>
<dbReference type="PROSITE" id="PS00972">
    <property type="entry name" value="USP_1"/>
    <property type="match status" value="1"/>
</dbReference>
<organism evidence="5 6">
    <name type="scientific">Mizuhopecten yessoensis</name>
    <name type="common">Japanese scallop</name>
    <name type="synonym">Patinopecten yessoensis</name>
    <dbReference type="NCBI Taxonomy" id="6573"/>
    <lineage>
        <taxon>Eukaryota</taxon>
        <taxon>Metazoa</taxon>
        <taxon>Spiralia</taxon>
        <taxon>Lophotrochozoa</taxon>
        <taxon>Mollusca</taxon>
        <taxon>Bivalvia</taxon>
        <taxon>Autobranchia</taxon>
        <taxon>Pteriomorphia</taxon>
        <taxon>Pectinida</taxon>
        <taxon>Pectinoidea</taxon>
        <taxon>Pectinidae</taxon>
        <taxon>Mizuhopecten</taxon>
    </lineage>
</organism>
<dbReference type="InterPro" id="IPR001394">
    <property type="entry name" value="Peptidase_C19_UCH"/>
</dbReference>
<feature type="region of interest" description="Disordered" evidence="3">
    <location>
        <begin position="1"/>
        <end position="27"/>
    </location>
</feature>
<feature type="compositionally biased region" description="Basic and acidic residues" evidence="3">
    <location>
        <begin position="647"/>
        <end position="662"/>
    </location>
</feature>
<feature type="compositionally biased region" description="Polar residues" evidence="3">
    <location>
        <begin position="528"/>
        <end position="540"/>
    </location>
</feature>
<dbReference type="EMBL" id="NEDP02004373">
    <property type="protein sequence ID" value="OWF45890.1"/>
    <property type="molecule type" value="Genomic_DNA"/>
</dbReference>
<dbReference type="STRING" id="6573.A0A210QAY6"/>
<protein>
    <recommendedName>
        <fullName evidence="2">ubiquitinyl hydrolase 1</fullName>
        <ecNumber evidence="2">3.4.19.12</ecNumber>
    </recommendedName>
</protein>
<dbReference type="Proteomes" id="UP000242188">
    <property type="component" value="Unassembled WGS sequence"/>
</dbReference>
<gene>
    <name evidence="5" type="ORF">KP79_PYT07286</name>
</gene>
<dbReference type="GO" id="GO:0016579">
    <property type="term" value="P:protein deubiquitination"/>
    <property type="evidence" value="ECO:0007669"/>
    <property type="project" value="InterPro"/>
</dbReference>
<dbReference type="AlphaFoldDB" id="A0A210QAY6"/>
<feature type="compositionally biased region" description="Polar residues" evidence="3">
    <location>
        <begin position="635"/>
        <end position="646"/>
    </location>
</feature>
<dbReference type="PANTHER" id="PTHR21646">
    <property type="entry name" value="UBIQUITIN CARBOXYL-TERMINAL HYDROLASE"/>
    <property type="match status" value="1"/>
</dbReference>
<dbReference type="PROSITE" id="PS00973">
    <property type="entry name" value="USP_2"/>
    <property type="match status" value="1"/>
</dbReference>
<evidence type="ECO:0000259" key="4">
    <source>
        <dbReference type="PROSITE" id="PS50235"/>
    </source>
</evidence>
<keyword evidence="5" id="KW-0378">Hydrolase</keyword>
<feature type="compositionally biased region" description="Basic and acidic residues" evidence="3">
    <location>
        <begin position="574"/>
        <end position="594"/>
    </location>
</feature>
<dbReference type="Gene3D" id="3.90.70.10">
    <property type="entry name" value="Cysteine proteinases"/>
    <property type="match status" value="1"/>
</dbReference>
<comment type="catalytic activity">
    <reaction evidence="1">
        <text>Thiol-dependent hydrolysis of ester, thioester, amide, peptide and isopeptide bonds formed by the C-terminal Gly of ubiquitin (a 76-residue protein attached to proteins as an intracellular targeting signal).</text>
        <dbReference type="EC" id="3.4.19.12"/>
    </reaction>
</comment>